<organism evidence="5 6">
    <name type="scientific">Bradyrhizobium erythrophlei</name>
    <dbReference type="NCBI Taxonomy" id="1437360"/>
    <lineage>
        <taxon>Bacteria</taxon>
        <taxon>Pseudomonadati</taxon>
        <taxon>Pseudomonadota</taxon>
        <taxon>Alphaproteobacteria</taxon>
        <taxon>Hyphomicrobiales</taxon>
        <taxon>Nitrobacteraceae</taxon>
        <taxon>Bradyrhizobium</taxon>
    </lineage>
</organism>
<dbReference type="InterPro" id="IPR034981">
    <property type="entry name" value="Imelysin-like_EfeO/Algp7"/>
</dbReference>
<dbReference type="CDD" id="cd14656">
    <property type="entry name" value="Imelysin-like_EfeO"/>
    <property type="match status" value="1"/>
</dbReference>
<name>A0A1M5JZY6_9BRAD</name>
<evidence type="ECO:0000256" key="1">
    <source>
        <dbReference type="ARBA" id="ARBA00004196"/>
    </source>
</evidence>
<dbReference type="AlphaFoldDB" id="A0A1M5JZY6"/>
<keyword evidence="3" id="KW-0732">Signal</keyword>
<dbReference type="PANTHER" id="PTHR39192:SF1">
    <property type="entry name" value="IRON UPTAKE SYSTEM COMPONENT EFEO"/>
    <property type="match status" value="1"/>
</dbReference>
<dbReference type="Gene3D" id="1.20.1420.20">
    <property type="entry name" value="M75 peptidase, HXXE motif"/>
    <property type="match status" value="1"/>
</dbReference>
<dbReference type="Pfam" id="PF09375">
    <property type="entry name" value="Peptidase_M75"/>
    <property type="match status" value="1"/>
</dbReference>
<evidence type="ECO:0000256" key="2">
    <source>
        <dbReference type="ARBA" id="ARBA00005989"/>
    </source>
</evidence>
<evidence type="ECO:0000313" key="6">
    <source>
        <dbReference type="Proteomes" id="UP000190675"/>
    </source>
</evidence>
<protein>
    <submittedName>
        <fullName evidence="5">Imelysin</fullName>
    </submittedName>
</protein>
<comment type="subcellular location">
    <subcellularLocation>
        <location evidence="1">Cell envelope</location>
    </subcellularLocation>
</comment>
<proteinExistence type="inferred from homology"/>
<dbReference type="EMBL" id="LT670818">
    <property type="protein sequence ID" value="SHG46116.1"/>
    <property type="molecule type" value="Genomic_DNA"/>
</dbReference>
<evidence type="ECO:0000256" key="3">
    <source>
        <dbReference type="ARBA" id="ARBA00022729"/>
    </source>
</evidence>
<sequence>MTDIGVGLARTMSSAIGMLVLVLTLGSHRAEAAAPDDVVERYRPYLTEGIDQALAGARDLQSKIAAHDLAGARRAWLAARAGWERSEVFTAGFVPELDSEIDAWPNATTGFHAIEANLFGAGTTDDAREADALVKHLSDLHNRLRSIPLTSQGLMDGAVRLAYEVGESKSDGGESRISGTSLEDMRNNIAGIEFVHRTLFAASLNAIDREFAGAIDGKIDELKLLVSVGDLRRVDTPKLRRASEELVVALQDAASRLGLRKSTLEQVQK</sequence>
<accession>A0A1M5JZY6</accession>
<feature type="domain" description="Imelysin-like" evidence="4">
    <location>
        <begin position="39"/>
        <end position="106"/>
    </location>
</feature>
<dbReference type="Proteomes" id="UP000190675">
    <property type="component" value="Chromosome I"/>
</dbReference>
<dbReference type="GO" id="GO:0030313">
    <property type="term" value="C:cell envelope"/>
    <property type="evidence" value="ECO:0007669"/>
    <property type="project" value="UniProtKB-SubCell"/>
</dbReference>
<dbReference type="PANTHER" id="PTHR39192">
    <property type="entry name" value="IRON UPTAKE SYSTEM COMPONENT EFEO"/>
    <property type="match status" value="1"/>
</dbReference>
<dbReference type="InterPro" id="IPR018976">
    <property type="entry name" value="Imelysin-like"/>
</dbReference>
<comment type="similarity">
    <text evidence="2">Belongs to the EfeM/EfeO family.</text>
</comment>
<reference evidence="5 6" key="1">
    <citation type="submission" date="2016-11" db="EMBL/GenBank/DDBJ databases">
        <authorList>
            <person name="Jaros S."/>
            <person name="Januszkiewicz K."/>
            <person name="Wedrychowicz H."/>
        </authorList>
    </citation>
    <scope>NUCLEOTIDE SEQUENCE [LARGE SCALE GENOMIC DNA]</scope>
    <source>
        <strain evidence="5 6">GAS242</strain>
    </source>
</reference>
<dbReference type="InterPro" id="IPR038352">
    <property type="entry name" value="Imelysin_sf"/>
</dbReference>
<evidence type="ECO:0000313" key="5">
    <source>
        <dbReference type="EMBL" id="SHG46116.1"/>
    </source>
</evidence>
<dbReference type="RefSeq" id="WP_244567882.1">
    <property type="nucleotide sequence ID" value="NZ_LT670818.1"/>
</dbReference>
<gene>
    <name evidence="5" type="ORF">SAMN05444169_2582</name>
</gene>
<evidence type="ECO:0000259" key="4">
    <source>
        <dbReference type="Pfam" id="PF09375"/>
    </source>
</evidence>
<dbReference type="InterPro" id="IPR050894">
    <property type="entry name" value="EfeM/EfeO_iron_uptake"/>
</dbReference>